<comment type="subcellular location">
    <subcellularLocation>
        <location evidence="1">Nucleus</location>
    </subcellularLocation>
</comment>
<keyword evidence="4" id="KW-0227">DNA damage</keyword>
<evidence type="ECO:0000256" key="8">
    <source>
        <dbReference type="ARBA" id="ARBA00023242"/>
    </source>
</evidence>
<proteinExistence type="inferred from homology"/>
<dbReference type="AlphaFoldDB" id="E4XPM3"/>
<evidence type="ECO:0000313" key="14">
    <source>
        <dbReference type="EMBL" id="CBY11811.1"/>
    </source>
</evidence>
<evidence type="ECO:0000256" key="7">
    <source>
        <dbReference type="ARBA" id="ARBA00023204"/>
    </source>
</evidence>
<dbReference type="PANTHER" id="PTHR12415">
    <property type="entry name" value="TYROSYL-DNA PHOSPHODIESTERASE 1"/>
    <property type="match status" value="1"/>
</dbReference>
<feature type="domain" description="PBZ-type" evidence="13">
    <location>
        <begin position="3"/>
        <end position="25"/>
    </location>
</feature>
<feature type="active site" description="Proton donor/acceptor" evidence="9">
    <location>
        <position position="394"/>
    </location>
</feature>
<sequence>MKVCPYGLGCYRKRPEHFHEFSHPKEHKIANRFKAQKEKDSKKSELENSTRNIDKANFSKNNDPDKSKRSEENKIALSEKFGLFFTEVNGIKSSIWSSLSFGDLLRLHPNLESSVHFNYMIDLEFVLKHHPNSSKILFVSGDTLFQPGRDGIPDNIFQSVVPVPQFGTHHTKMSILKFRNIGLRVAIYSANLLDYDWRERTQVIWLSPLLPLLKEKSKTSSEFETDLVEYIDSYSLAPLNSLLQSFEKYDFSSIKARFIGSSPGRRRDKEKWIFGHLKLRKVLKKISNCAKNDKLVAQCSSIGSLRSRDSWLYNEFLASLMTCSDAASYYTKDNDAFSLVYPTVEQIRCSKFGYSSGGSFPYSAKTHESQKWIIYYMSKWEPDEKTGRSRVMPHSKIYQRVSDGKVKWFLSGSHNLSKAAWGQYEKGDTQLHIRSFEASVLLIPEDYGLESFNFPAFPNFHNFEKIQRYSDNDFPWLYDNKYLQPDDFNQTWDPK</sequence>
<evidence type="ECO:0000256" key="10">
    <source>
        <dbReference type="PIRSR" id="PIRSR610347-2"/>
    </source>
</evidence>
<dbReference type="InParanoid" id="E4XPM3"/>
<evidence type="ECO:0000256" key="11">
    <source>
        <dbReference type="PIRSR" id="PIRSR610347-3"/>
    </source>
</evidence>
<evidence type="ECO:0000256" key="4">
    <source>
        <dbReference type="ARBA" id="ARBA00022763"/>
    </source>
</evidence>
<evidence type="ECO:0000256" key="5">
    <source>
        <dbReference type="ARBA" id="ARBA00022801"/>
    </source>
</evidence>
<dbReference type="Pfam" id="PF10283">
    <property type="entry name" value="zf-CCHH"/>
    <property type="match status" value="1"/>
</dbReference>
<dbReference type="InterPro" id="IPR019406">
    <property type="entry name" value="APLF_PBZ"/>
</dbReference>
<evidence type="ECO:0000256" key="1">
    <source>
        <dbReference type="ARBA" id="ARBA00004123"/>
    </source>
</evidence>
<keyword evidence="7" id="KW-0234">DNA repair</keyword>
<gene>
    <name evidence="14" type="ORF">GSOID_T00016995001</name>
</gene>
<dbReference type="GO" id="GO:0005634">
    <property type="term" value="C:nucleus"/>
    <property type="evidence" value="ECO:0007669"/>
    <property type="project" value="UniProtKB-SubCell"/>
</dbReference>
<keyword evidence="8" id="KW-0539">Nucleus</keyword>
<keyword evidence="6" id="KW-0269">Exonuclease</keyword>
<evidence type="ECO:0000256" key="6">
    <source>
        <dbReference type="ARBA" id="ARBA00022839"/>
    </source>
</evidence>
<evidence type="ECO:0000256" key="9">
    <source>
        <dbReference type="PIRSR" id="PIRSR610347-1"/>
    </source>
</evidence>
<dbReference type="GO" id="GO:0017005">
    <property type="term" value="F:3'-tyrosyl-DNA phosphodiesterase activity"/>
    <property type="evidence" value="ECO:0007669"/>
    <property type="project" value="TreeGrafter"/>
</dbReference>
<dbReference type="SUPFAM" id="SSF56024">
    <property type="entry name" value="Phospholipase D/nuclease"/>
    <property type="match status" value="2"/>
</dbReference>
<organism evidence="14">
    <name type="scientific">Oikopleura dioica</name>
    <name type="common">Tunicate</name>
    <dbReference type="NCBI Taxonomy" id="34765"/>
    <lineage>
        <taxon>Eukaryota</taxon>
        <taxon>Metazoa</taxon>
        <taxon>Chordata</taxon>
        <taxon>Tunicata</taxon>
        <taxon>Appendicularia</taxon>
        <taxon>Copelata</taxon>
        <taxon>Oikopleuridae</taxon>
        <taxon>Oikopleura</taxon>
    </lineage>
</organism>
<evidence type="ECO:0000313" key="15">
    <source>
        <dbReference type="Proteomes" id="UP000001307"/>
    </source>
</evidence>
<feature type="binding site" evidence="10">
    <location>
        <position position="172"/>
    </location>
    <ligand>
        <name>substrate</name>
    </ligand>
</feature>
<feature type="region of interest" description="Disordered" evidence="12">
    <location>
        <begin position="32"/>
        <end position="71"/>
    </location>
</feature>
<comment type="similarity">
    <text evidence="2">Belongs to the tyrosyl-DNA phosphodiesterase family.</text>
</comment>
<dbReference type="Pfam" id="PF06087">
    <property type="entry name" value="Tyr-DNA_phospho"/>
    <property type="match status" value="1"/>
</dbReference>
<dbReference type="GO" id="GO:0003697">
    <property type="term" value="F:single-stranded DNA binding"/>
    <property type="evidence" value="ECO:0007669"/>
    <property type="project" value="TreeGrafter"/>
</dbReference>
<dbReference type="PANTHER" id="PTHR12415:SF0">
    <property type="entry name" value="TYROSYL-DNA PHOSPHODIESTERASE 1"/>
    <property type="match status" value="1"/>
</dbReference>
<reference evidence="14" key="1">
    <citation type="journal article" date="2010" name="Science">
        <title>Plasticity of animal genome architecture unmasked by rapid evolution of a pelagic tunicate.</title>
        <authorList>
            <person name="Denoeud F."/>
            <person name="Henriet S."/>
            <person name="Mungpakdee S."/>
            <person name="Aury J.M."/>
            <person name="Da Silva C."/>
            <person name="Brinkmann H."/>
            <person name="Mikhaleva J."/>
            <person name="Olsen L.C."/>
            <person name="Jubin C."/>
            <person name="Canestro C."/>
            <person name="Bouquet J.M."/>
            <person name="Danks G."/>
            <person name="Poulain J."/>
            <person name="Campsteijn C."/>
            <person name="Adamski M."/>
            <person name="Cross I."/>
            <person name="Yadetie F."/>
            <person name="Muffato M."/>
            <person name="Louis A."/>
            <person name="Butcher S."/>
            <person name="Tsagkogeorga G."/>
            <person name="Konrad A."/>
            <person name="Singh S."/>
            <person name="Jensen M.F."/>
            <person name="Cong E.H."/>
            <person name="Eikeseth-Otteraa H."/>
            <person name="Noel B."/>
            <person name="Anthouard V."/>
            <person name="Porcel B.M."/>
            <person name="Kachouri-Lafond R."/>
            <person name="Nishino A."/>
            <person name="Ugolini M."/>
            <person name="Chourrout P."/>
            <person name="Nishida H."/>
            <person name="Aasland R."/>
            <person name="Huzurbazar S."/>
            <person name="Westhof E."/>
            <person name="Delsuc F."/>
            <person name="Lehrach H."/>
            <person name="Reinhardt R."/>
            <person name="Weissenbach J."/>
            <person name="Roy S.W."/>
            <person name="Artiguenave F."/>
            <person name="Postlethwait J.H."/>
            <person name="Manak J.R."/>
            <person name="Thompson E.M."/>
            <person name="Jaillon O."/>
            <person name="Du Pasquier L."/>
            <person name="Boudinot P."/>
            <person name="Liberles D.A."/>
            <person name="Volff J.N."/>
            <person name="Philippe H."/>
            <person name="Lenhard B."/>
            <person name="Roest Crollius H."/>
            <person name="Wincker P."/>
            <person name="Chourrout D."/>
        </authorList>
    </citation>
    <scope>NUCLEOTIDE SEQUENCE [LARGE SCALE GENOMIC DNA]</scope>
</reference>
<dbReference type="Gene3D" id="3.30.870.10">
    <property type="entry name" value="Endonuclease Chain A"/>
    <property type="match status" value="2"/>
</dbReference>
<feature type="binding site" evidence="10">
    <location>
        <position position="396"/>
    </location>
    <ligand>
        <name>substrate</name>
    </ligand>
</feature>
<dbReference type="GO" id="GO:0003690">
    <property type="term" value="F:double-stranded DNA binding"/>
    <property type="evidence" value="ECO:0007669"/>
    <property type="project" value="TreeGrafter"/>
</dbReference>
<dbReference type="InterPro" id="IPR010347">
    <property type="entry name" value="Tdp1"/>
</dbReference>
<feature type="site" description="Interaction with DNA" evidence="11">
    <location>
        <position position="417"/>
    </location>
</feature>
<feature type="compositionally biased region" description="Basic and acidic residues" evidence="12">
    <location>
        <begin position="62"/>
        <end position="71"/>
    </location>
</feature>
<evidence type="ECO:0000256" key="3">
    <source>
        <dbReference type="ARBA" id="ARBA00022722"/>
    </source>
</evidence>
<dbReference type="Proteomes" id="UP000001307">
    <property type="component" value="Unassembled WGS sequence"/>
</dbReference>
<protein>
    <recommendedName>
        <fullName evidence="13">PBZ-type domain-containing protein</fullName>
    </recommendedName>
</protein>
<dbReference type="OrthoDB" id="47785at2759"/>
<accession>E4XPM3</accession>
<feature type="active site" description="Nucleophile" evidence="9">
    <location>
        <position position="170"/>
    </location>
</feature>
<dbReference type="FunCoup" id="E4XPM3">
    <property type="interactions" value="32"/>
</dbReference>
<evidence type="ECO:0000256" key="2">
    <source>
        <dbReference type="ARBA" id="ARBA00010205"/>
    </source>
</evidence>
<evidence type="ECO:0000256" key="12">
    <source>
        <dbReference type="SAM" id="MobiDB-lite"/>
    </source>
</evidence>
<keyword evidence="5" id="KW-0378">Hydrolase</keyword>
<keyword evidence="3" id="KW-0540">Nuclease</keyword>
<dbReference type="EMBL" id="FN653094">
    <property type="protein sequence ID" value="CBY11811.1"/>
    <property type="molecule type" value="Genomic_DNA"/>
</dbReference>
<keyword evidence="15" id="KW-1185">Reference proteome</keyword>
<dbReference type="GO" id="GO:0004527">
    <property type="term" value="F:exonuclease activity"/>
    <property type="evidence" value="ECO:0007669"/>
    <property type="project" value="UniProtKB-KW"/>
</dbReference>
<dbReference type="GO" id="GO:0006281">
    <property type="term" value="P:DNA repair"/>
    <property type="evidence" value="ECO:0007669"/>
    <property type="project" value="UniProtKB-KW"/>
</dbReference>
<name>E4XPM3_OIKDI</name>
<feature type="compositionally biased region" description="Basic and acidic residues" evidence="12">
    <location>
        <begin position="32"/>
        <end position="54"/>
    </location>
</feature>
<evidence type="ECO:0000259" key="13">
    <source>
        <dbReference type="Pfam" id="PF10283"/>
    </source>
</evidence>